<evidence type="ECO:0000313" key="3">
    <source>
        <dbReference type="Proteomes" id="UP000604825"/>
    </source>
</evidence>
<feature type="compositionally biased region" description="Basic and acidic residues" evidence="1">
    <location>
        <begin position="72"/>
        <end position="82"/>
    </location>
</feature>
<dbReference type="PANTHER" id="PTHR36856:SF1">
    <property type="entry name" value="OS07G0175200 PROTEIN"/>
    <property type="match status" value="1"/>
</dbReference>
<sequence>MEAAAAPSVSVAGGRGRDEKTQPRPAAAAAACDVEALRRCLEENKGDRVKCQAPSAPPAPPALTPAPSCSPPREERTVSDRRKDRRASSGSKQIFFFSPYNVFSVVAFW</sequence>
<accession>A0A811NNZ6</accession>
<organism evidence="2 3">
    <name type="scientific">Miscanthus lutarioriparius</name>
    <dbReference type="NCBI Taxonomy" id="422564"/>
    <lineage>
        <taxon>Eukaryota</taxon>
        <taxon>Viridiplantae</taxon>
        <taxon>Streptophyta</taxon>
        <taxon>Embryophyta</taxon>
        <taxon>Tracheophyta</taxon>
        <taxon>Spermatophyta</taxon>
        <taxon>Magnoliopsida</taxon>
        <taxon>Liliopsida</taxon>
        <taxon>Poales</taxon>
        <taxon>Poaceae</taxon>
        <taxon>PACMAD clade</taxon>
        <taxon>Panicoideae</taxon>
        <taxon>Andropogonodae</taxon>
        <taxon>Andropogoneae</taxon>
        <taxon>Saccharinae</taxon>
        <taxon>Miscanthus</taxon>
    </lineage>
</organism>
<feature type="region of interest" description="Disordered" evidence="1">
    <location>
        <begin position="1"/>
        <end position="29"/>
    </location>
</feature>
<gene>
    <name evidence="2" type="ORF">NCGR_LOCUS17669</name>
</gene>
<dbReference type="AlphaFoldDB" id="A0A811NNZ6"/>
<evidence type="ECO:0000256" key="1">
    <source>
        <dbReference type="SAM" id="MobiDB-lite"/>
    </source>
</evidence>
<feature type="compositionally biased region" description="Pro residues" evidence="1">
    <location>
        <begin position="55"/>
        <end position="70"/>
    </location>
</feature>
<dbReference type="Proteomes" id="UP000604825">
    <property type="component" value="Unassembled WGS sequence"/>
</dbReference>
<keyword evidence="3" id="KW-1185">Reference proteome</keyword>
<protein>
    <submittedName>
        <fullName evidence="2">Uncharacterized protein</fullName>
    </submittedName>
</protein>
<dbReference type="OrthoDB" id="2262048at2759"/>
<feature type="compositionally biased region" description="Low complexity" evidence="1">
    <location>
        <begin position="1"/>
        <end position="12"/>
    </location>
</feature>
<dbReference type="EMBL" id="CAJGYO010000004">
    <property type="protein sequence ID" value="CAD6225682.1"/>
    <property type="molecule type" value="Genomic_DNA"/>
</dbReference>
<dbReference type="PANTHER" id="PTHR36856">
    <property type="entry name" value="OS07G0175200 PROTEIN"/>
    <property type="match status" value="1"/>
</dbReference>
<evidence type="ECO:0000313" key="2">
    <source>
        <dbReference type="EMBL" id="CAD6225682.1"/>
    </source>
</evidence>
<name>A0A811NNZ6_9POAL</name>
<proteinExistence type="predicted"/>
<reference evidence="2" key="1">
    <citation type="submission" date="2020-10" db="EMBL/GenBank/DDBJ databases">
        <authorList>
            <person name="Han B."/>
            <person name="Lu T."/>
            <person name="Zhao Q."/>
            <person name="Huang X."/>
            <person name="Zhao Y."/>
        </authorList>
    </citation>
    <scope>NUCLEOTIDE SEQUENCE</scope>
</reference>
<comment type="caution">
    <text evidence="2">The sequence shown here is derived from an EMBL/GenBank/DDBJ whole genome shotgun (WGS) entry which is preliminary data.</text>
</comment>
<feature type="region of interest" description="Disordered" evidence="1">
    <location>
        <begin position="46"/>
        <end position="89"/>
    </location>
</feature>